<sequence length="93" mass="11052">MGKLPASIMFQPPTNLFTQREWDVIFLSLHKYTSKQIGRILNISYRTVENYTAQIYRKVGVSSAQQLEEYCRLNNFDLYVPERFLQPESRIFI</sequence>
<evidence type="ECO:0000256" key="3">
    <source>
        <dbReference type="ARBA" id="ARBA00023163"/>
    </source>
</evidence>
<evidence type="ECO:0000259" key="4">
    <source>
        <dbReference type="PROSITE" id="PS50043"/>
    </source>
</evidence>
<dbReference type="CDD" id="cd06170">
    <property type="entry name" value="LuxR_C_like"/>
    <property type="match status" value="1"/>
</dbReference>
<dbReference type="Gene3D" id="1.10.10.10">
    <property type="entry name" value="Winged helix-like DNA-binding domain superfamily/Winged helix DNA-binding domain"/>
    <property type="match status" value="1"/>
</dbReference>
<dbReference type="SMART" id="SM00421">
    <property type="entry name" value="HTH_LUXR"/>
    <property type="match status" value="1"/>
</dbReference>
<proteinExistence type="predicted"/>
<keyword evidence="3" id="KW-0804">Transcription</keyword>
<accession>W1J8X9</accession>
<dbReference type="Proteomes" id="UP000019197">
    <property type="component" value="Unassembled WGS sequence"/>
</dbReference>
<keyword evidence="2" id="KW-0238">DNA-binding</keyword>
<organism evidence="5 6">
    <name type="scientific">Xenorhabdus cabanillasii JM26</name>
    <dbReference type="NCBI Taxonomy" id="1427517"/>
    <lineage>
        <taxon>Bacteria</taxon>
        <taxon>Pseudomonadati</taxon>
        <taxon>Pseudomonadota</taxon>
        <taxon>Gammaproteobacteria</taxon>
        <taxon>Enterobacterales</taxon>
        <taxon>Morganellaceae</taxon>
        <taxon>Xenorhabdus</taxon>
    </lineage>
</organism>
<feature type="domain" description="HTH luxR-type" evidence="4">
    <location>
        <begin position="13"/>
        <end position="75"/>
    </location>
</feature>
<evidence type="ECO:0000256" key="1">
    <source>
        <dbReference type="ARBA" id="ARBA00023015"/>
    </source>
</evidence>
<gene>
    <name evidence="5" type="ORF">XCR1_3020001</name>
</gene>
<dbReference type="InterPro" id="IPR036388">
    <property type="entry name" value="WH-like_DNA-bd_sf"/>
</dbReference>
<dbReference type="InterPro" id="IPR016032">
    <property type="entry name" value="Sig_transdc_resp-reg_C-effctor"/>
</dbReference>
<dbReference type="PROSITE" id="PS50043">
    <property type="entry name" value="HTH_LUXR_2"/>
    <property type="match status" value="1"/>
</dbReference>
<dbReference type="SUPFAM" id="SSF46894">
    <property type="entry name" value="C-terminal effector domain of the bipartite response regulators"/>
    <property type="match status" value="1"/>
</dbReference>
<dbReference type="GO" id="GO:0006355">
    <property type="term" value="P:regulation of DNA-templated transcription"/>
    <property type="evidence" value="ECO:0007669"/>
    <property type="project" value="InterPro"/>
</dbReference>
<evidence type="ECO:0000256" key="2">
    <source>
        <dbReference type="ARBA" id="ARBA00023125"/>
    </source>
</evidence>
<keyword evidence="1" id="KW-0805">Transcription regulation</keyword>
<reference evidence="5 6" key="1">
    <citation type="submission" date="2013-11" db="EMBL/GenBank/DDBJ databases">
        <title>Draft genome sequence and annotation of the entomopathogenic bacterium, Xenorhabdus cabanillasi strain JM26.</title>
        <authorList>
            <person name="Gualtieri M."/>
            <person name="Ogier J.C."/>
            <person name="Pages S."/>
            <person name="Givaudan A."/>
            <person name="Gaudriault S."/>
        </authorList>
    </citation>
    <scope>NUCLEOTIDE SEQUENCE [LARGE SCALE GENOMIC DNA]</scope>
    <source>
        <strain evidence="5 6">JM26</strain>
    </source>
</reference>
<name>W1J8X9_9GAMM</name>
<dbReference type="PANTHER" id="PTHR44688">
    <property type="entry name" value="DNA-BINDING TRANSCRIPTIONAL ACTIVATOR DEVR_DOSR"/>
    <property type="match status" value="1"/>
</dbReference>
<evidence type="ECO:0000313" key="6">
    <source>
        <dbReference type="Proteomes" id="UP000019197"/>
    </source>
</evidence>
<dbReference type="InterPro" id="IPR000792">
    <property type="entry name" value="Tscrpt_reg_LuxR_C"/>
</dbReference>
<comment type="caution">
    <text evidence="5">The sequence shown here is derived from an EMBL/GenBank/DDBJ whole genome shotgun (WGS) entry which is preliminary data.</text>
</comment>
<dbReference type="EMBL" id="CBXE010000227">
    <property type="protein sequence ID" value="CDL86326.1"/>
    <property type="molecule type" value="Genomic_DNA"/>
</dbReference>
<evidence type="ECO:0000313" key="5">
    <source>
        <dbReference type="EMBL" id="CDL86326.1"/>
    </source>
</evidence>
<dbReference type="PANTHER" id="PTHR44688:SF16">
    <property type="entry name" value="DNA-BINDING TRANSCRIPTIONAL ACTIVATOR DEVR_DOSR"/>
    <property type="match status" value="1"/>
</dbReference>
<protein>
    <submittedName>
        <fullName evidence="5">Transcriptional regulator LuxR family (Partial)</fullName>
    </submittedName>
</protein>
<dbReference type="AlphaFoldDB" id="W1J8X9"/>
<dbReference type="GO" id="GO:0003677">
    <property type="term" value="F:DNA binding"/>
    <property type="evidence" value="ECO:0007669"/>
    <property type="project" value="UniProtKB-KW"/>
</dbReference>
<dbReference type="Pfam" id="PF00196">
    <property type="entry name" value="GerE"/>
    <property type="match status" value="1"/>
</dbReference>